<keyword evidence="2 4" id="KW-0378">Hydrolase</keyword>
<dbReference type="PANTHER" id="PTHR12993:SF26">
    <property type="entry name" value="1D-MYO-INOSITOL 2-ACETAMIDO-2-DEOXY-ALPHA-D-GLUCOPYRANOSIDE DEACETYLASE"/>
    <property type="match status" value="1"/>
</dbReference>
<evidence type="ECO:0000313" key="5">
    <source>
        <dbReference type="EMBL" id="MFC4756288.1"/>
    </source>
</evidence>
<dbReference type="InterPro" id="IPR017810">
    <property type="entry name" value="Mycothiol_biosynthesis_MshB"/>
</dbReference>
<comment type="cofactor">
    <cofactor evidence="4">
        <name>Zn(2+)</name>
        <dbReference type="ChEBI" id="CHEBI:29105"/>
    </cofactor>
    <text evidence="4">Binds 1 zinc ion per subunit.</text>
</comment>
<dbReference type="SUPFAM" id="SSF102588">
    <property type="entry name" value="LmbE-like"/>
    <property type="match status" value="1"/>
</dbReference>
<dbReference type="Pfam" id="PF02585">
    <property type="entry name" value="PIG-L"/>
    <property type="match status" value="1"/>
</dbReference>
<dbReference type="EC" id="3.5.1.103" evidence="4"/>
<dbReference type="Proteomes" id="UP001595836">
    <property type="component" value="Unassembled WGS sequence"/>
</dbReference>
<dbReference type="NCBIfam" id="TIGR03445">
    <property type="entry name" value="mycothiol_MshB"/>
    <property type="match status" value="1"/>
</dbReference>
<evidence type="ECO:0000256" key="4">
    <source>
        <dbReference type="HAMAP-Rule" id="MF_01696"/>
    </source>
</evidence>
<protein>
    <recommendedName>
        <fullName evidence="4">1D-myo-inositol 2-acetamido-2-deoxy-alpha-D-glucopyranoside deacetylase</fullName>
        <shortName evidence="4">GlcNAc-Ins deacetylase</shortName>
        <ecNumber evidence="4">3.5.1.103</ecNumber>
    </recommendedName>
    <alternativeName>
        <fullName evidence="4">N-acetyl-1-D-myo-inositol-2-amino-2-deoxy-alpha-D-glucopyranoside deacetylase</fullName>
    </alternativeName>
</protein>
<comment type="catalytic activity">
    <reaction evidence="4">
        <text>1D-myo-inositol 2-acetamido-2-deoxy-alpha-D-glucopyranoside + H2O = 1D-myo-inositol 2-amino-2-deoxy-alpha-D-glucopyranoside + acetate</text>
        <dbReference type="Rhea" id="RHEA:26180"/>
        <dbReference type="ChEBI" id="CHEBI:15377"/>
        <dbReference type="ChEBI" id="CHEBI:30089"/>
        <dbReference type="ChEBI" id="CHEBI:52442"/>
        <dbReference type="ChEBI" id="CHEBI:58886"/>
        <dbReference type="EC" id="3.5.1.103"/>
    </reaction>
</comment>
<reference evidence="6" key="1">
    <citation type="journal article" date="2019" name="Int. J. Syst. Evol. Microbiol.">
        <title>The Global Catalogue of Microorganisms (GCM) 10K type strain sequencing project: providing services to taxonomists for standard genome sequencing and annotation.</title>
        <authorList>
            <consortium name="The Broad Institute Genomics Platform"/>
            <consortium name="The Broad Institute Genome Sequencing Center for Infectious Disease"/>
            <person name="Wu L."/>
            <person name="Ma J."/>
        </authorList>
    </citation>
    <scope>NUCLEOTIDE SEQUENCE [LARGE SCALE GENOMIC DNA]</scope>
    <source>
        <strain evidence="6">JCM 11882</strain>
    </source>
</reference>
<comment type="caution">
    <text evidence="5">The sequence shown here is derived from an EMBL/GenBank/DDBJ whole genome shotgun (WGS) entry which is preliminary data.</text>
</comment>
<keyword evidence="6" id="KW-1185">Reference proteome</keyword>
<evidence type="ECO:0000256" key="2">
    <source>
        <dbReference type="ARBA" id="ARBA00022801"/>
    </source>
</evidence>
<organism evidence="5 6">
    <name type="scientific">Dietzia aurantiaca</name>
    <dbReference type="NCBI Taxonomy" id="983873"/>
    <lineage>
        <taxon>Bacteria</taxon>
        <taxon>Bacillati</taxon>
        <taxon>Actinomycetota</taxon>
        <taxon>Actinomycetes</taxon>
        <taxon>Mycobacteriales</taxon>
        <taxon>Dietziaceae</taxon>
        <taxon>Dietzia</taxon>
    </lineage>
</organism>
<proteinExistence type="inferred from homology"/>
<dbReference type="HAMAP" id="MF_01696">
    <property type="entry name" value="MshB"/>
    <property type="match status" value="1"/>
</dbReference>
<keyword evidence="1 4" id="KW-0479">Metal-binding</keyword>
<dbReference type="PANTHER" id="PTHR12993">
    <property type="entry name" value="N-ACETYLGLUCOSAMINYL-PHOSPHATIDYLINOSITOL DE-N-ACETYLASE-RELATED"/>
    <property type="match status" value="1"/>
</dbReference>
<accession>A0ABV9PWW0</accession>
<evidence type="ECO:0000313" key="6">
    <source>
        <dbReference type="Proteomes" id="UP001595836"/>
    </source>
</evidence>
<feature type="binding site" evidence="4">
    <location>
        <position position="21"/>
    </location>
    <ligand>
        <name>Zn(2+)</name>
        <dbReference type="ChEBI" id="CHEBI:29105"/>
    </ligand>
</feature>
<comment type="similarity">
    <text evidence="4">Belongs to the MshB deacetylase family.</text>
</comment>
<comment type="function">
    <text evidence="4">Catalyzes the deacetylation of 1D-myo-inositol 2-acetamido-2-deoxy-alpha-D-glucopyranoside (GlcNAc-Ins) in the mycothiol biosynthesis pathway.</text>
</comment>
<dbReference type="InterPro" id="IPR024078">
    <property type="entry name" value="LmbE-like_dom_sf"/>
</dbReference>
<dbReference type="GO" id="GO:0035595">
    <property type="term" value="F:N-acetylglucosaminylinositol deacetylase activity"/>
    <property type="evidence" value="ECO:0007669"/>
    <property type="project" value="UniProtKB-EC"/>
</dbReference>
<dbReference type="Gene3D" id="3.40.50.10320">
    <property type="entry name" value="LmbE-like"/>
    <property type="match status" value="1"/>
</dbReference>
<sequence length="297" mass="31426">MTPTATTPPAAGIRALFVHAHPDDEAITTGGTIAALVAAGAEVCVMTCTLGEEGEVLGERFAGLVSDRADQLGGYRISELATALRALGVGRPRFLGEAGRWRDSGMAGTPAAEHPRAFVGSGAEAVAALAAVIDEFRPHLVVTYDPRGGYGHPDHIRAHEVVHTAVAEATHRPKRLAWTVTARSDVSLEHPNPPAHLRHAHADELPSVADSRLTHRVPLDESAYAAKLEALTGHATQLELVPTVDGDPWFLALTNGVLQPVAQVEWYIGHDLDEHGENYDRCAPGVAHLLSGLGQDA</sequence>
<evidence type="ECO:0000256" key="3">
    <source>
        <dbReference type="ARBA" id="ARBA00022833"/>
    </source>
</evidence>
<feature type="binding site" evidence="4">
    <location>
        <position position="24"/>
    </location>
    <ligand>
        <name>Zn(2+)</name>
        <dbReference type="ChEBI" id="CHEBI:29105"/>
    </ligand>
</feature>
<dbReference type="InterPro" id="IPR003737">
    <property type="entry name" value="GlcNAc_PI_deacetylase-related"/>
</dbReference>
<feature type="binding site" evidence="4">
    <location>
        <position position="155"/>
    </location>
    <ligand>
        <name>Zn(2+)</name>
        <dbReference type="ChEBI" id="CHEBI:29105"/>
    </ligand>
</feature>
<keyword evidence="3 4" id="KW-0862">Zinc</keyword>
<dbReference type="RefSeq" id="WP_344993405.1">
    <property type="nucleotide sequence ID" value="NZ_BAABCD010000021.1"/>
</dbReference>
<gene>
    <name evidence="4 5" type="primary">mshB</name>
    <name evidence="5" type="ORF">ACFO7U_16060</name>
</gene>
<evidence type="ECO:0000256" key="1">
    <source>
        <dbReference type="ARBA" id="ARBA00022723"/>
    </source>
</evidence>
<name>A0ABV9PWW0_9ACTN</name>
<dbReference type="EMBL" id="JBHSHP010000059">
    <property type="protein sequence ID" value="MFC4756288.1"/>
    <property type="molecule type" value="Genomic_DNA"/>
</dbReference>